<dbReference type="InterPro" id="IPR001932">
    <property type="entry name" value="PPM-type_phosphatase-like_dom"/>
</dbReference>
<dbReference type="SUPFAM" id="SSF81606">
    <property type="entry name" value="PP2C-like"/>
    <property type="match status" value="1"/>
</dbReference>
<dbReference type="Proteomes" id="UP001155483">
    <property type="component" value="Unassembled WGS sequence"/>
</dbReference>
<accession>A0A9X2XXL9</accession>
<dbReference type="AlphaFoldDB" id="A0A9X2XXL9"/>
<feature type="compositionally biased region" description="Polar residues" evidence="1">
    <location>
        <begin position="333"/>
        <end position="350"/>
    </location>
</feature>
<dbReference type="SMART" id="SM00331">
    <property type="entry name" value="PP2C_SIG"/>
    <property type="match status" value="1"/>
</dbReference>
<evidence type="ECO:0000313" key="4">
    <source>
        <dbReference type="EMBL" id="MCU7551419.1"/>
    </source>
</evidence>
<dbReference type="Gene3D" id="3.60.40.10">
    <property type="entry name" value="PPM-type phosphatase domain"/>
    <property type="match status" value="1"/>
</dbReference>
<dbReference type="InterPro" id="IPR036457">
    <property type="entry name" value="PPM-type-like_dom_sf"/>
</dbReference>
<name>A0A9X2XXL9_9BACT</name>
<feature type="transmembrane region" description="Helical" evidence="2">
    <location>
        <begin position="266"/>
        <end position="285"/>
    </location>
</feature>
<keyword evidence="5" id="KW-1185">Reference proteome</keyword>
<reference evidence="4" key="2">
    <citation type="submission" date="2023-04" db="EMBL/GenBank/DDBJ databases">
        <title>Paracnuella aquatica gen. nov., sp. nov., a member of the family Chitinophagaceae isolated from a hot spring.</title>
        <authorList>
            <person name="Wang C."/>
        </authorList>
    </citation>
    <scope>NUCLEOTIDE SEQUENCE</scope>
    <source>
        <strain evidence="4">LB-8</strain>
    </source>
</reference>
<keyword evidence="2" id="KW-0472">Membrane</keyword>
<evidence type="ECO:0000256" key="2">
    <source>
        <dbReference type="SAM" id="Phobius"/>
    </source>
</evidence>
<reference evidence="4" key="1">
    <citation type="submission" date="2022-09" db="EMBL/GenBank/DDBJ databases">
        <authorList>
            <person name="Yuan C."/>
            <person name="Ke Z."/>
        </authorList>
    </citation>
    <scope>NUCLEOTIDE SEQUENCE</scope>
    <source>
        <strain evidence="4">LB-8</strain>
    </source>
</reference>
<evidence type="ECO:0000313" key="5">
    <source>
        <dbReference type="Proteomes" id="UP001155483"/>
    </source>
</evidence>
<comment type="caution">
    <text evidence="4">The sequence shown here is derived from an EMBL/GenBank/DDBJ whole genome shotgun (WGS) entry which is preliminary data.</text>
</comment>
<sequence>MLPNINPNSASVAPVFSLNEIGGRANLEDSISPVHPHVFVVCDGVGGNSAGEVASAEAVNSFYHLFSSRYLTIKSVDDFRQLIQDALEDFRQAISRFIAINPTAKSTSTTLTLMVLHEGKAYLAWCGDSRIYHIRHGEVAFRTKDHSLVQELLSKGVINETEAERHPQRNVIVRSLNVQTKAEQIDTIVLEDLREGDWLLLCTDGLMEQFKENLFPAYLNDLDTNTNYAMQIRSICEGRTKDNYSMHLVHYRSEQNTKDRRKKSRLLLWILPAVLTILLSFYVLFGGKGGKTQEAEVPAVDSMQLTMPVKKKEGQKSLFRSHEDLQKAEKSQAGRNTNLRDTTSKKTGNNLKVDSLVVKDKVPV</sequence>
<keyword evidence="2" id="KW-1133">Transmembrane helix</keyword>
<dbReference type="EMBL" id="JAOTIF010000020">
    <property type="protein sequence ID" value="MCU7551419.1"/>
    <property type="molecule type" value="Genomic_DNA"/>
</dbReference>
<feature type="region of interest" description="Disordered" evidence="1">
    <location>
        <begin position="311"/>
        <end position="352"/>
    </location>
</feature>
<feature type="domain" description="PPM-type phosphatase" evidence="3">
    <location>
        <begin position="12"/>
        <end position="251"/>
    </location>
</feature>
<proteinExistence type="predicted"/>
<evidence type="ECO:0000259" key="3">
    <source>
        <dbReference type="PROSITE" id="PS51746"/>
    </source>
</evidence>
<dbReference type="PROSITE" id="PS51746">
    <property type="entry name" value="PPM_2"/>
    <property type="match status" value="1"/>
</dbReference>
<dbReference type="RefSeq" id="WP_279298858.1">
    <property type="nucleotide sequence ID" value="NZ_JAOTIF010000020.1"/>
</dbReference>
<organism evidence="4 5">
    <name type="scientific">Paraflavisolibacter caeni</name>
    <dbReference type="NCBI Taxonomy" id="2982496"/>
    <lineage>
        <taxon>Bacteria</taxon>
        <taxon>Pseudomonadati</taxon>
        <taxon>Bacteroidota</taxon>
        <taxon>Chitinophagia</taxon>
        <taxon>Chitinophagales</taxon>
        <taxon>Chitinophagaceae</taxon>
        <taxon>Paraflavisolibacter</taxon>
    </lineage>
</organism>
<keyword evidence="2" id="KW-0812">Transmembrane</keyword>
<dbReference type="SMART" id="SM00332">
    <property type="entry name" value="PP2Cc"/>
    <property type="match status" value="1"/>
</dbReference>
<evidence type="ECO:0000256" key="1">
    <source>
        <dbReference type="SAM" id="MobiDB-lite"/>
    </source>
</evidence>
<feature type="compositionally biased region" description="Basic and acidic residues" evidence="1">
    <location>
        <begin position="311"/>
        <end position="332"/>
    </location>
</feature>
<gene>
    <name evidence="4" type="ORF">OCK74_20015</name>
</gene>
<dbReference type="CDD" id="cd00143">
    <property type="entry name" value="PP2Cc"/>
    <property type="match status" value="1"/>
</dbReference>
<dbReference type="Pfam" id="PF13672">
    <property type="entry name" value="PP2C_2"/>
    <property type="match status" value="1"/>
</dbReference>
<protein>
    <submittedName>
        <fullName evidence="4">Protein phosphatase 2C domain-containing protein</fullName>
    </submittedName>
</protein>